<reference evidence="1" key="1">
    <citation type="submission" date="2021-02" db="EMBL/GenBank/DDBJ databases">
        <authorList>
            <person name="Dougan E. K."/>
            <person name="Rhodes N."/>
            <person name="Thang M."/>
            <person name="Chan C."/>
        </authorList>
    </citation>
    <scope>NUCLEOTIDE SEQUENCE</scope>
</reference>
<organism evidence="1 2">
    <name type="scientific">Symbiodinium natans</name>
    <dbReference type="NCBI Taxonomy" id="878477"/>
    <lineage>
        <taxon>Eukaryota</taxon>
        <taxon>Sar</taxon>
        <taxon>Alveolata</taxon>
        <taxon>Dinophyceae</taxon>
        <taxon>Suessiales</taxon>
        <taxon>Symbiodiniaceae</taxon>
        <taxon>Symbiodinium</taxon>
    </lineage>
</organism>
<comment type="caution">
    <text evidence="1">The sequence shown here is derived from an EMBL/GenBank/DDBJ whole genome shotgun (WGS) entry which is preliminary data.</text>
</comment>
<dbReference type="OrthoDB" id="408994at2759"/>
<gene>
    <name evidence="1" type="ORF">SNAT2548_LOCUS24485</name>
</gene>
<keyword evidence="2" id="KW-1185">Reference proteome</keyword>
<dbReference type="Proteomes" id="UP000604046">
    <property type="component" value="Unassembled WGS sequence"/>
</dbReference>
<dbReference type="AlphaFoldDB" id="A0A812RMC3"/>
<evidence type="ECO:0000313" key="1">
    <source>
        <dbReference type="EMBL" id="CAE7448436.1"/>
    </source>
</evidence>
<proteinExistence type="predicted"/>
<accession>A0A812RMC3</accession>
<dbReference type="EMBL" id="CAJNDS010002359">
    <property type="protein sequence ID" value="CAE7448436.1"/>
    <property type="molecule type" value="Genomic_DNA"/>
</dbReference>
<evidence type="ECO:0000313" key="2">
    <source>
        <dbReference type="Proteomes" id="UP000604046"/>
    </source>
</evidence>
<protein>
    <submittedName>
        <fullName evidence="1">Uncharacterized protein</fullName>
    </submittedName>
</protein>
<sequence length="549" mass="60978">MLDAFGNDFLGSLLQNCKTKKASQQILLGICQTMLESMDVVYAEYEAELGELPESIQEGLTSVQLFCRAIVALLVPIPGVLGSSAKDVVEVTSCAQDAEPLLCMLKFELQGDFWKPFCLDVTLKAGVAKELGPKLHGYHRQLTGMIQKSKEASDDSSHELLANTNLEKVIEVLNQLPSYEDALRAGATSQLRATLKTVVDMLMKQIIKIDDFDGQPLDRINTFIQTLESCQCMKDDFMDVVLQLQHWQQKSAPQVKSATMSQWIDAQLEAKVDGESLDVEILRFQVAQHAQEGFPDHQHGKLSKLYLPLLNRMLALANKSPLDVEALESFLSITSDFSKILPHPNPQWLSSIFKIASCAVDFHKVCSRYEQLGAQTAERVRRDVNKVTFDKLLRACLAFFKAGKAAEQHQNEVPTLEMGPGPELVKDVSEQDLHRFSYEMFMQAFTGGINPNQILMEAAVEHVVNMTTDLEQAAERVEDVGQGYEMCHASTCWKKDILEEQDLSKVLVVAAMTIGSLDPKVVGGELAKLSKAQSILALVLHCQPFLSFA</sequence>
<name>A0A812RMC3_9DINO</name>